<gene>
    <name evidence="2" type="ORF">FUAX_37920</name>
</gene>
<protein>
    <recommendedName>
        <fullName evidence="4">CarboxypepD_reg-like domain-containing protein</fullName>
    </recommendedName>
</protein>
<feature type="chain" id="PRO_5043616894" description="CarboxypepD_reg-like domain-containing protein" evidence="1">
    <location>
        <begin position="25"/>
        <end position="275"/>
    </location>
</feature>
<dbReference type="RefSeq" id="WP_338392859.1">
    <property type="nucleotide sequence ID" value="NZ_AP025314.1"/>
</dbReference>
<evidence type="ECO:0000256" key="1">
    <source>
        <dbReference type="SAM" id="SignalP"/>
    </source>
</evidence>
<evidence type="ECO:0000313" key="2">
    <source>
        <dbReference type="EMBL" id="BDD11360.1"/>
    </source>
</evidence>
<dbReference type="AlphaFoldDB" id="A0AAU9CPQ1"/>
<dbReference type="EMBL" id="AP025314">
    <property type="protein sequence ID" value="BDD11360.1"/>
    <property type="molecule type" value="Genomic_DNA"/>
</dbReference>
<keyword evidence="1" id="KW-0732">Signal</keyword>
<name>A0AAU9CPQ1_9BACT</name>
<reference evidence="2 3" key="1">
    <citation type="submission" date="2021-12" db="EMBL/GenBank/DDBJ databases">
        <title>Genome sequencing of bacteria with rrn-lacking chromosome and rrn-plasmid.</title>
        <authorList>
            <person name="Anda M."/>
            <person name="Iwasaki W."/>
        </authorList>
    </citation>
    <scope>NUCLEOTIDE SEQUENCE [LARGE SCALE GENOMIC DNA]</scope>
    <source>
        <strain evidence="2 3">DSM 100852</strain>
    </source>
</reference>
<dbReference type="Proteomes" id="UP001348817">
    <property type="component" value="Chromosome"/>
</dbReference>
<organism evidence="2 3">
    <name type="scientific">Fulvitalea axinellae</name>
    <dbReference type="NCBI Taxonomy" id="1182444"/>
    <lineage>
        <taxon>Bacteria</taxon>
        <taxon>Pseudomonadati</taxon>
        <taxon>Bacteroidota</taxon>
        <taxon>Cytophagia</taxon>
        <taxon>Cytophagales</taxon>
        <taxon>Persicobacteraceae</taxon>
        <taxon>Fulvitalea</taxon>
    </lineage>
</organism>
<evidence type="ECO:0008006" key="4">
    <source>
        <dbReference type="Google" id="ProtNLM"/>
    </source>
</evidence>
<accession>A0AAU9CPQ1</accession>
<dbReference type="SUPFAM" id="SSF49464">
    <property type="entry name" value="Carboxypeptidase regulatory domain-like"/>
    <property type="match status" value="1"/>
</dbReference>
<dbReference type="InterPro" id="IPR008969">
    <property type="entry name" value="CarboxyPept-like_regulatory"/>
</dbReference>
<keyword evidence="3" id="KW-1185">Reference proteome</keyword>
<dbReference type="KEGG" id="fax:FUAX_37920"/>
<sequence>MIKLLTACLVFFSLVIFTPNESFGQQKYVDIHLRLADSATAKPVVGAVVTVAGTLRSVSDKSGAFKFTARDSDTLRVSHLNFKDTLFLAGEVEKFEGAILLNRKVYMLPTLEFKGHSMLKAYYQAMDSLKKWEFATNADAREQEQLWEWQNRRQATQITMEGWGNTPGMSPFSFFSKKAKNARRLMKVLEAEEALNAEDRAYEKRYSLEVVMTTLGITKEKAEPFMEWYRPDTLFVMGSGDAELFNAIWNAYSRFTLSDAKETITPDYLQELNFE</sequence>
<proteinExistence type="predicted"/>
<evidence type="ECO:0000313" key="3">
    <source>
        <dbReference type="Proteomes" id="UP001348817"/>
    </source>
</evidence>
<feature type="signal peptide" evidence="1">
    <location>
        <begin position="1"/>
        <end position="24"/>
    </location>
</feature>